<protein>
    <recommendedName>
        <fullName evidence="3">FAD dependent oxidoreductase domain-containing protein</fullName>
    </recommendedName>
</protein>
<dbReference type="FunFam" id="3.50.50.60:FF:000516">
    <property type="entry name" value="FAD-dependent oxidoreductase"/>
    <property type="match status" value="1"/>
</dbReference>
<evidence type="ECO:0000313" key="4">
    <source>
        <dbReference type="EMBL" id="TGO76295.1"/>
    </source>
</evidence>
<sequence>MRRRGMREERKKKKIGNVRGSGFYEGIVLIESLWIGSHAFLKPFSSYHSTATQDLSILKLYLYKHCYAQETIRALDSNNGNGNFSNFSNFSYGKEKKYCGGIIGCTSAYYLTRHPSYNPSTTKITIIEAQSIASAASGKAGGLLALWARPAAIVPLSYKLHAELAKEHDGAKRWGYRQLHCGSIGAKARLISEADPKEPTENEGEAWKKLPKTDMKKQKKYQGDDIPTTLDWFENDNLKWYSEMGTPETTAQVHPYQFTTSMADLAVEKGVEIIYGSVTAIDYTGNHVKGVTYEDKETKHIHMLPANDVILSAGPWTSHVWPEAPITSQRAHSVVIEAEVSPWAVFTEIDLPKGFGRKSEDGAKKRKHDKMVNPEMYARPDGTVYACGEGDERIPLPKSSNLVVCDESSCDDILDYVGSISDPLRKGKVLARQACYLPLASSGGGPLIGHTGIRGLFLAAGHTCWGIQNSCATGKLMSEFVFEGEAKSADIHSLDPRKFLGNED</sequence>
<feature type="transmembrane region" description="Helical" evidence="2">
    <location>
        <begin position="21"/>
        <end position="41"/>
    </location>
</feature>
<keyword evidence="2" id="KW-0472">Membrane</keyword>
<dbReference type="SUPFAM" id="SSF51905">
    <property type="entry name" value="FAD/NAD(P)-binding domain"/>
    <property type="match status" value="1"/>
</dbReference>
<dbReference type="Gene3D" id="3.50.50.60">
    <property type="entry name" value="FAD/NAD(P)-binding domain"/>
    <property type="match status" value="1"/>
</dbReference>
<keyword evidence="5" id="KW-1185">Reference proteome</keyword>
<evidence type="ECO:0000256" key="1">
    <source>
        <dbReference type="SAM" id="MobiDB-lite"/>
    </source>
</evidence>
<accession>A0A4Z1JRP0</accession>
<feature type="compositionally biased region" description="Basic and acidic residues" evidence="1">
    <location>
        <begin position="193"/>
        <end position="216"/>
    </location>
</feature>
<keyword evidence="2" id="KW-1133">Transmembrane helix</keyword>
<dbReference type="EMBL" id="PQXM01000162">
    <property type="protein sequence ID" value="TGO76295.1"/>
    <property type="molecule type" value="Genomic_DNA"/>
</dbReference>
<dbReference type="PANTHER" id="PTHR13847:SF150">
    <property type="entry name" value="OXIDOREDUCTASE TDA3-RELATED"/>
    <property type="match status" value="1"/>
</dbReference>
<dbReference type="Proteomes" id="UP000297229">
    <property type="component" value="Unassembled WGS sequence"/>
</dbReference>
<dbReference type="Gene3D" id="3.30.9.10">
    <property type="entry name" value="D-Amino Acid Oxidase, subunit A, domain 2"/>
    <property type="match status" value="1"/>
</dbReference>
<dbReference type="AlphaFoldDB" id="A0A4Z1JRP0"/>
<dbReference type="Pfam" id="PF01266">
    <property type="entry name" value="DAO"/>
    <property type="match status" value="1"/>
</dbReference>
<evidence type="ECO:0000256" key="2">
    <source>
        <dbReference type="SAM" id="Phobius"/>
    </source>
</evidence>
<dbReference type="STRING" id="278938.A0A4Z1JRP0"/>
<feature type="region of interest" description="Disordered" evidence="1">
    <location>
        <begin position="193"/>
        <end position="221"/>
    </location>
</feature>
<dbReference type="InterPro" id="IPR006076">
    <property type="entry name" value="FAD-dep_OxRdtase"/>
</dbReference>
<dbReference type="GO" id="GO:0005770">
    <property type="term" value="C:late endosome"/>
    <property type="evidence" value="ECO:0007669"/>
    <property type="project" value="TreeGrafter"/>
</dbReference>
<name>A0A4Z1JRP0_9HELO</name>
<reference evidence="4 5" key="1">
    <citation type="submission" date="2017-12" db="EMBL/GenBank/DDBJ databases">
        <title>Comparative genomics of Botrytis spp.</title>
        <authorList>
            <person name="Valero-Jimenez C.A."/>
            <person name="Tapia P."/>
            <person name="Veloso J."/>
            <person name="Silva-Moreno E."/>
            <person name="Staats M."/>
            <person name="Valdes J.H."/>
            <person name="Van Kan J.A.L."/>
        </authorList>
    </citation>
    <scope>NUCLEOTIDE SEQUENCE [LARGE SCALE GENOMIC DNA]</scope>
    <source>
        <strain evidence="4 5">Be9601</strain>
    </source>
</reference>
<dbReference type="PANTHER" id="PTHR13847">
    <property type="entry name" value="SARCOSINE DEHYDROGENASE-RELATED"/>
    <property type="match status" value="1"/>
</dbReference>
<evidence type="ECO:0000259" key="3">
    <source>
        <dbReference type="Pfam" id="PF01266"/>
    </source>
</evidence>
<dbReference type="GO" id="GO:0042147">
    <property type="term" value="P:retrograde transport, endosome to Golgi"/>
    <property type="evidence" value="ECO:0007669"/>
    <property type="project" value="TreeGrafter"/>
</dbReference>
<comment type="caution">
    <text evidence="4">The sequence shown here is derived from an EMBL/GenBank/DDBJ whole genome shotgun (WGS) entry which is preliminary data.</text>
</comment>
<gene>
    <name evidence="4" type="ORF">BELL_0163g00010</name>
</gene>
<dbReference type="InterPro" id="IPR036188">
    <property type="entry name" value="FAD/NAD-bd_sf"/>
</dbReference>
<dbReference type="GO" id="GO:0005829">
    <property type="term" value="C:cytosol"/>
    <property type="evidence" value="ECO:0007669"/>
    <property type="project" value="GOC"/>
</dbReference>
<feature type="domain" description="FAD dependent oxidoreductase" evidence="3">
    <location>
        <begin position="100"/>
        <end position="479"/>
    </location>
</feature>
<keyword evidence="2" id="KW-0812">Transmembrane</keyword>
<proteinExistence type="predicted"/>
<organism evidence="4 5">
    <name type="scientific">Botrytis elliptica</name>
    <dbReference type="NCBI Taxonomy" id="278938"/>
    <lineage>
        <taxon>Eukaryota</taxon>
        <taxon>Fungi</taxon>
        <taxon>Dikarya</taxon>
        <taxon>Ascomycota</taxon>
        <taxon>Pezizomycotina</taxon>
        <taxon>Leotiomycetes</taxon>
        <taxon>Helotiales</taxon>
        <taxon>Sclerotiniaceae</taxon>
        <taxon>Botrytis</taxon>
    </lineage>
</organism>
<evidence type="ECO:0000313" key="5">
    <source>
        <dbReference type="Proteomes" id="UP000297229"/>
    </source>
</evidence>